<proteinExistence type="predicted"/>
<reference evidence="4" key="1">
    <citation type="journal article" date="2015" name="PLoS Genet.">
        <title>Genome Sequence and Transcriptome Analyses of Chrysochromulina tobin: Metabolic Tools for Enhanced Algal Fitness in the Prominent Order Prymnesiales (Haptophyceae).</title>
        <authorList>
            <person name="Hovde B.T."/>
            <person name="Deodato C.R."/>
            <person name="Hunsperger H.M."/>
            <person name="Ryken S.A."/>
            <person name="Yost W."/>
            <person name="Jha R.K."/>
            <person name="Patterson J."/>
            <person name="Monnat R.J. Jr."/>
            <person name="Barlow S.B."/>
            <person name="Starkenburg S.R."/>
            <person name="Cattolico R.A."/>
        </authorList>
    </citation>
    <scope>NUCLEOTIDE SEQUENCE</scope>
    <source>
        <strain evidence="4">CCMP291</strain>
    </source>
</reference>
<dbReference type="PANTHER" id="PTHR14336:SF8">
    <property type="entry name" value="PROTEIN OPY1"/>
    <property type="match status" value="1"/>
</dbReference>
<protein>
    <submittedName>
        <fullName evidence="3">Ph domain-containing protein</fullName>
    </submittedName>
</protein>
<dbReference type="Proteomes" id="UP000037460">
    <property type="component" value="Unassembled WGS sequence"/>
</dbReference>
<dbReference type="OrthoDB" id="10263923at2759"/>
<dbReference type="InterPro" id="IPR001849">
    <property type="entry name" value="PH_domain"/>
</dbReference>
<evidence type="ECO:0000313" key="4">
    <source>
        <dbReference type="Proteomes" id="UP000037460"/>
    </source>
</evidence>
<organism evidence="3 4">
    <name type="scientific">Chrysochromulina tobinii</name>
    <dbReference type="NCBI Taxonomy" id="1460289"/>
    <lineage>
        <taxon>Eukaryota</taxon>
        <taxon>Haptista</taxon>
        <taxon>Haptophyta</taxon>
        <taxon>Prymnesiophyceae</taxon>
        <taxon>Prymnesiales</taxon>
        <taxon>Chrysochromulinaceae</taxon>
        <taxon>Chrysochromulina</taxon>
    </lineage>
</organism>
<dbReference type="Pfam" id="PF00169">
    <property type="entry name" value="PH"/>
    <property type="match status" value="1"/>
</dbReference>
<dbReference type="FunFam" id="2.30.29.30:FF:000286">
    <property type="entry name" value="PH-protein kinase domain containing protein"/>
    <property type="match status" value="1"/>
</dbReference>
<evidence type="ECO:0000256" key="1">
    <source>
        <dbReference type="SAM" id="MobiDB-lite"/>
    </source>
</evidence>
<feature type="domain" description="PH" evidence="2">
    <location>
        <begin position="23"/>
        <end position="121"/>
    </location>
</feature>
<feature type="region of interest" description="Disordered" evidence="1">
    <location>
        <begin position="125"/>
        <end position="170"/>
    </location>
</feature>
<evidence type="ECO:0000259" key="2">
    <source>
        <dbReference type="PROSITE" id="PS50003"/>
    </source>
</evidence>
<dbReference type="SMART" id="SM00233">
    <property type="entry name" value="PH"/>
    <property type="match status" value="1"/>
</dbReference>
<dbReference type="PROSITE" id="PS50003">
    <property type="entry name" value="PH_DOMAIN"/>
    <property type="match status" value="1"/>
</dbReference>
<dbReference type="SUPFAM" id="SSF50729">
    <property type="entry name" value="PH domain-like"/>
    <property type="match status" value="1"/>
</dbReference>
<keyword evidence="4" id="KW-1185">Reference proteome</keyword>
<gene>
    <name evidence="3" type="ORF">Ctob_005780</name>
</gene>
<dbReference type="EMBL" id="JWZX01002862">
    <property type="protein sequence ID" value="KOO26367.1"/>
    <property type="molecule type" value="Genomic_DNA"/>
</dbReference>
<accession>A0A0M0JJ53</accession>
<dbReference type="InterPro" id="IPR051707">
    <property type="entry name" value="PI-Interact_SigTrans_Reg"/>
</dbReference>
<sequence length="170" mass="19701">MDFLRKKVDSLRGQQPIEVNITTVRKEGWIYKESATVRQYRKRWMVLTPEKLYSFTKERGYNEPPTEEIDLKLCGTVKSADDLTNRPYTFTVQVPERNFFLMASSDAERNEWVAAIGRATTENRRVRSYSEERDYQDQQAIQAATRANGPTASADADEHEAPRRGGTRFQ</sequence>
<name>A0A0M0JJ53_9EUKA</name>
<dbReference type="Gene3D" id="2.30.29.30">
    <property type="entry name" value="Pleckstrin-homology domain (PH domain)/Phosphotyrosine-binding domain (PTB)"/>
    <property type="match status" value="1"/>
</dbReference>
<comment type="caution">
    <text evidence="3">The sequence shown here is derived from an EMBL/GenBank/DDBJ whole genome shotgun (WGS) entry which is preliminary data.</text>
</comment>
<feature type="compositionally biased region" description="Basic and acidic residues" evidence="1">
    <location>
        <begin position="125"/>
        <end position="136"/>
    </location>
</feature>
<dbReference type="PANTHER" id="PTHR14336">
    <property type="entry name" value="TANDEM PH DOMAIN CONTAINING PROTEIN"/>
    <property type="match status" value="1"/>
</dbReference>
<dbReference type="AlphaFoldDB" id="A0A0M0JJ53"/>
<dbReference type="InterPro" id="IPR011993">
    <property type="entry name" value="PH-like_dom_sf"/>
</dbReference>
<evidence type="ECO:0000313" key="3">
    <source>
        <dbReference type="EMBL" id="KOO26367.1"/>
    </source>
</evidence>